<dbReference type="AlphaFoldDB" id="A0A5B7CVD2"/>
<proteinExistence type="predicted"/>
<evidence type="ECO:0000313" key="3">
    <source>
        <dbReference type="Proteomes" id="UP000324222"/>
    </source>
</evidence>
<feature type="region of interest" description="Disordered" evidence="1">
    <location>
        <begin position="1"/>
        <end position="87"/>
    </location>
</feature>
<evidence type="ECO:0000313" key="2">
    <source>
        <dbReference type="EMBL" id="MPC13807.1"/>
    </source>
</evidence>
<feature type="compositionally biased region" description="Low complexity" evidence="1">
    <location>
        <begin position="1"/>
        <end position="24"/>
    </location>
</feature>
<sequence length="148" mass="16093">MHSTPQSPLMSPSPSSQPGMGLSPMVPSPHTPVASPNPTIVPQHSPHAMVVPGPHPSPGESPFSPQTRMPSPGGGYPDQGPRAAYSGTSHHMMAPQMRVRMPVHSPGTQTVQPSQISPHMMGALFIKVELLYREEYNRRLEYVWLHNP</sequence>
<gene>
    <name evidence="2" type="ORF">E2C01_006554</name>
</gene>
<reference evidence="2 3" key="1">
    <citation type="submission" date="2019-05" db="EMBL/GenBank/DDBJ databases">
        <title>Another draft genome of Portunus trituberculatus and its Hox gene families provides insights of decapod evolution.</title>
        <authorList>
            <person name="Jeong J.-H."/>
            <person name="Song I."/>
            <person name="Kim S."/>
            <person name="Choi T."/>
            <person name="Kim D."/>
            <person name="Ryu S."/>
            <person name="Kim W."/>
        </authorList>
    </citation>
    <scope>NUCLEOTIDE SEQUENCE [LARGE SCALE GENOMIC DNA]</scope>
    <source>
        <tissue evidence="2">Muscle</tissue>
    </source>
</reference>
<dbReference type="Proteomes" id="UP000324222">
    <property type="component" value="Unassembled WGS sequence"/>
</dbReference>
<accession>A0A5B7CVD2</accession>
<comment type="caution">
    <text evidence="2">The sequence shown here is derived from an EMBL/GenBank/DDBJ whole genome shotgun (WGS) entry which is preliminary data.</text>
</comment>
<organism evidence="2 3">
    <name type="scientific">Portunus trituberculatus</name>
    <name type="common">Swimming crab</name>
    <name type="synonym">Neptunus trituberculatus</name>
    <dbReference type="NCBI Taxonomy" id="210409"/>
    <lineage>
        <taxon>Eukaryota</taxon>
        <taxon>Metazoa</taxon>
        <taxon>Ecdysozoa</taxon>
        <taxon>Arthropoda</taxon>
        <taxon>Crustacea</taxon>
        <taxon>Multicrustacea</taxon>
        <taxon>Malacostraca</taxon>
        <taxon>Eumalacostraca</taxon>
        <taxon>Eucarida</taxon>
        <taxon>Decapoda</taxon>
        <taxon>Pleocyemata</taxon>
        <taxon>Brachyura</taxon>
        <taxon>Eubrachyura</taxon>
        <taxon>Portunoidea</taxon>
        <taxon>Portunidae</taxon>
        <taxon>Portuninae</taxon>
        <taxon>Portunus</taxon>
    </lineage>
</organism>
<name>A0A5B7CVD2_PORTR</name>
<protein>
    <submittedName>
        <fullName evidence="2">Uncharacterized protein</fullName>
    </submittedName>
</protein>
<keyword evidence="3" id="KW-1185">Reference proteome</keyword>
<dbReference type="OrthoDB" id="308383at2759"/>
<evidence type="ECO:0000256" key="1">
    <source>
        <dbReference type="SAM" id="MobiDB-lite"/>
    </source>
</evidence>
<dbReference type="EMBL" id="VSRR010000307">
    <property type="protein sequence ID" value="MPC13807.1"/>
    <property type="molecule type" value="Genomic_DNA"/>
</dbReference>